<dbReference type="RefSeq" id="WP_153114567.1">
    <property type="nucleotide sequence ID" value="NZ_JACIGE010000002.1"/>
</dbReference>
<protein>
    <recommendedName>
        <fullName evidence="3">Alkaline phosphatase family protein</fullName>
    </recommendedName>
</protein>
<gene>
    <name evidence="1" type="ORF">GGD90_000859</name>
</gene>
<evidence type="ECO:0000313" key="2">
    <source>
        <dbReference type="Proteomes" id="UP000587070"/>
    </source>
</evidence>
<keyword evidence="2" id="KW-1185">Reference proteome</keyword>
<evidence type="ECO:0000313" key="1">
    <source>
        <dbReference type="EMBL" id="MBB4246502.1"/>
    </source>
</evidence>
<proteinExistence type="predicted"/>
<dbReference type="InterPro" id="IPR017850">
    <property type="entry name" value="Alkaline_phosphatase_core_sf"/>
</dbReference>
<dbReference type="Gene3D" id="3.40.720.10">
    <property type="entry name" value="Alkaline Phosphatase, subunit A"/>
    <property type="match status" value="1"/>
</dbReference>
<sequence>MSTTVLPDYSGGGIVNLLQSIGVACGATPTHPAYAQCHALPAAQLAAARSIVCIVIDGLGEQRFNAQHPNARDCPNLARHRLGGLTSVFPSTTASAVGAYMTGLAPAQSALIGWRMYLQEIGQTLAILPLTPRCEVAKHTPAELPPLLFDHPSFFSRLQRPSVVFSPRAIAASPFNVWHTRGAEVIAYGSADEMFAGLVERMHAPGPPRYLYAYWGDLDTAAHQAGTDSELARATLAAFDAAFGRFLAAAAGSDAWVVASADHGFIDAPKERLIALDEHPDIVGLLERPLCGERRVAYACVAAAQRAEFAAKLRQRFGHALDLQHSADLIAAGWYGNAPAHPKLASRIGDFALVMKDDWTLVDWQPGEKRHDMIGVHGGISAAEMRVPLIAVRL</sequence>
<name>A0A840GD70_RHOTE</name>
<dbReference type="Pfam" id="PF01663">
    <property type="entry name" value="Phosphodiest"/>
    <property type="match status" value="1"/>
</dbReference>
<evidence type="ECO:0008006" key="3">
    <source>
        <dbReference type="Google" id="ProtNLM"/>
    </source>
</evidence>
<dbReference type="AlphaFoldDB" id="A0A840GD70"/>
<accession>A0A840GD70</accession>
<dbReference type="Proteomes" id="UP000587070">
    <property type="component" value="Unassembled WGS sequence"/>
</dbReference>
<reference evidence="1 2" key="1">
    <citation type="submission" date="2020-08" db="EMBL/GenBank/DDBJ databases">
        <title>Genome sequencing of Purple Non-Sulfur Bacteria from various extreme environments.</title>
        <authorList>
            <person name="Mayer M."/>
        </authorList>
    </citation>
    <scope>NUCLEOTIDE SEQUENCE [LARGE SCALE GENOMIC DNA]</scope>
    <source>
        <strain evidence="1 2">2761</strain>
    </source>
</reference>
<dbReference type="OrthoDB" id="502398at2"/>
<dbReference type="SUPFAM" id="SSF53649">
    <property type="entry name" value="Alkaline phosphatase-like"/>
    <property type="match status" value="1"/>
</dbReference>
<dbReference type="EMBL" id="JACIGE010000002">
    <property type="protein sequence ID" value="MBB4246502.1"/>
    <property type="molecule type" value="Genomic_DNA"/>
</dbReference>
<dbReference type="InterPro" id="IPR002591">
    <property type="entry name" value="Phosphodiest/P_Trfase"/>
</dbReference>
<organism evidence="1 2">
    <name type="scientific">Rhodocyclus tenuis</name>
    <name type="common">Rhodospirillum tenue</name>
    <dbReference type="NCBI Taxonomy" id="1066"/>
    <lineage>
        <taxon>Bacteria</taxon>
        <taxon>Pseudomonadati</taxon>
        <taxon>Pseudomonadota</taxon>
        <taxon>Betaproteobacteria</taxon>
        <taxon>Rhodocyclales</taxon>
        <taxon>Rhodocyclaceae</taxon>
        <taxon>Rhodocyclus</taxon>
    </lineage>
</organism>
<comment type="caution">
    <text evidence="1">The sequence shown here is derived from an EMBL/GenBank/DDBJ whole genome shotgun (WGS) entry which is preliminary data.</text>
</comment>